<dbReference type="AlphaFoldDB" id="A0A151A1K8"/>
<evidence type="ECO:0000313" key="3">
    <source>
        <dbReference type="EMBL" id="HJF67761.1"/>
    </source>
</evidence>
<evidence type="ECO:0000313" key="4">
    <source>
        <dbReference type="EMBL" id="KYH13040.1"/>
    </source>
</evidence>
<proteinExistence type="predicted"/>
<dbReference type="Proteomes" id="UP000075418">
    <property type="component" value="Unassembled WGS sequence"/>
</dbReference>
<name>A0A151A1K8_9STAP</name>
<organism evidence="4 5">
    <name type="scientific">Staphylococcus kloosii</name>
    <dbReference type="NCBI Taxonomy" id="29384"/>
    <lineage>
        <taxon>Bacteria</taxon>
        <taxon>Bacillati</taxon>
        <taxon>Bacillota</taxon>
        <taxon>Bacilli</taxon>
        <taxon>Bacillales</taxon>
        <taxon>Staphylococcaceae</taxon>
        <taxon>Staphylococcus</taxon>
    </lineage>
</organism>
<dbReference type="EMBL" id="LUGM01000005">
    <property type="protein sequence ID" value="KYH13040.1"/>
    <property type="molecule type" value="Genomic_DNA"/>
</dbReference>
<accession>A0A151A1K8</accession>
<feature type="transmembrane region" description="Helical" evidence="2">
    <location>
        <begin position="265"/>
        <end position="290"/>
    </location>
</feature>
<evidence type="ECO:0008006" key="6">
    <source>
        <dbReference type="Google" id="ProtNLM"/>
    </source>
</evidence>
<reference evidence="3" key="2">
    <citation type="journal article" date="2021" name="PeerJ">
        <title>Extensive microbial diversity within the chicken gut microbiome revealed by metagenomics and culture.</title>
        <authorList>
            <person name="Gilroy R."/>
            <person name="Ravi A."/>
            <person name="Getino M."/>
            <person name="Pursley I."/>
            <person name="Horton D.L."/>
            <person name="Alikhan N.F."/>
            <person name="Baker D."/>
            <person name="Gharbi K."/>
            <person name="Hall N."/>
            <person name="Watson M."/>
            <person name="Adriaenssens E.M."/>
            <person name="Foster-Nyarko E."/>
            <person name="Jarju S."/>
            <person name="Secka A."/>
            <person name="Antonio M."/>
            <person name="Oren A."/>
            <person name="Chaudhuri R.R."/>
            <person name="La Ragione R."/>
            <person name="Hildebrand F."/>
            <person name="Pallen M.J."/>
        </authorList>
    </citation>
    <scope>NUCLEOTIDE SEQUENCE</scope>
    <source>
        <strain evidence="3">CHK149-3286</strain>
    </source>
</reference>
<reference evidence="3" key="3">
    <citation type="submission" date="2021-09" db="EMBL/GenBank/DDBJ databases">
        <authorList>
            <person name="Gilroy R."/>
        </authorList>
    </citation>
    <scope>NUCLEOTIDE SEQUENCE</scope>
    <source>
        <strain evidence="3">CHK149-3286</strain>
    </source>
</reference>
<evidence type="ECO:0000256" key="2">
    <source>
        <dbReference type="SAM" id="Phobius"/>
    </source>
</evidence>
<protein>
    <recommendedName>
        <fullName evidence="6">Lytic transglycosylase</fullName>
    </recommendedName>
</protein>
<evidence type="ECO:0000313" key="5">
    <source>
        <dbReference type="Proteomes" id="UP000075418"/>
    </source>
</evidence>
<feature type="transmembrane region" description="Helical" evidence="2">
    <location>
        <begin position="20"/>
        <end position="41"/>
    </location>
</feature>
<feature type="transmembrane region" description="Helical" evidence="2">
    <location>
        <begin position="226"/>
        <end position="245"/>
    </location>
</feature>
<feature type="transmembrane region" description="Helical" evidence="2">
    <location>
        <begin position="61"/>
        <end position="91"/>
    </location>
</feature>
<feature type="transmembrane region" description="Helical" evidence="2">
    <location>
        <begin position="118"/>
        <end position="138"/>
    </location>
</feature>
<evidence type="ECO:0000256" key="1">
    <source>
        <dbReference type="SAM" id="MobiDB-lite"/>
    </source>
</evidence>
<keyword evidence="2" id="KW-1133">Transmembrane helix</keyword>
<feature type="compositionally biased region" description="Basic and acidic residues" evidence="1">
    <location>
        <begin position="364"/>
        <end position="379"/>
    </location>
</feature>
<dbReference type="Proteomes" id="UP000706163">
    <property type="component" value="Unassembled WGS sequence"/>
</dbReference>
<keyword evidence="2" id="KW-0472">Membrane</keyword>
<feature type="transmembrane region" description="Helical" evidence="2">
    <location>
        <begin position="168"/>
        <end position="194"/>
    </location>
</feature>
<dbReference type="EMBL" id="DYVT01000060">
    <property type="protein sequence ID" value="HJF67761.1"/>
    <property type="molecule type" value="Genomic_DNA"/>
</dbReference>
<dbReference type="RefSeq" id="WP_061855739.1">
    <property type="nucleotide sequence ID" value="NZ_DYVT01000060.1"/>
</dbReference>
<feature type="compositionally biased region" description="Polar residues" evidence="1">
    <location>
        <begin position="316"/>
        <end position="348"/>
    </location>
</feature>
<reference evidence="4 5" key="1">
    <citation type="submission" date="2016-02" db="EMBL/GenBank/DDBJ databases">
        <title>Draft genome sequence of hydrocarbon degrading Staphylococcus saprophyticus Strain CNV2, isolated from crude-oil contaminated soil from Noonmati Oil Refinery, Guwahati, Assam, India.</title>
        <authorList>
            <person name="Mukherjee A."/>
            <person name="Chettri B."/>
            <person name="Langpoklakpam J."/>
            <person name="Singh A.K."/>
            <person name="Chattopadhyay D.J."/>
        </authorList>
    </citation>
    <scope>NUCLEOTIDE SEQUENCE [LARGE SCALE GENOMIC DNA]</scope>
    <source>
        <strain evidence="4 5">CNV2</strain>
    </source>
</reference>
<comment type="caution">
    <text evidence="4">The sequence shown here is derived from an EMBL/GenBank/DDBJ whole genome shotgun (WGS) entry which is preliminary data.</text>
</comment>
<sequence length="379" mass="41921">MFKYHKLAIQNLKPQNAKTLLFTIVGFIIVMALAYVAILPVQPALYKFAMAQAIQQPVGSAIMMLILAILVPIIVYLFVVYPLASGVIFTIDKAISQDKIKFSNIFSTFTKGKYLKSVVMALITLVFFIVLMILNLFIGKLLNFLILKGFGAIQNSISSSSHALGISLTIQIVAATLVVFILSLIYWLFVIMIVNYTLSFTKDPKAGVLQSVKQGFSKIKNGHKTWFKLYLGILLLNLIVILLANPVSQLVNIFTGNMSQNVATVIVYALSIIVVIVRLVIYYINLLAIIQYHHVNGERIASSKKDNAKNKQANAFSATANNVKDKANNTQSKVKEQSNQAQSNVTDQAQDKFNDASDNVSNKASDKASDLKENFNNKD</sequence>
<keyword evidence="2" id="KW-0812">Transmembrane</keyword>
<feature type="region of interest" description="Disordered" evidence="1">
    <location>
        <begin position="303"/>
        <end position="379"/>
    </location>
</feature>
<gene>
    <name evidence="4" type="ORF">A0131_11970</name>
    <name evidence="3" type="ORF">K8V85_05565</name>
</gene>